<dbReference type="SUPFAM" id="SSF46785">
    <property type="entry name" value="Winged helix' DNA-binding domain"/>
    <property type="match status" value="1"/>
</dbReference>
<keyword evidence="3" id="KW-0238">DNA-binding</keyword>
<dbReference type="PRINTS" id="PR00039">
    <property type="entry name" value="HTHLYSR"/>
</dbReference>
<dbReference type="GO" id="GO:0003677">
    <property type="term" value="F:DNA binding"/>
    <property type="evidence" value="ECO:0007669"/>
    <property type="project" value="UniProtKB-KW"/>
</dbReference>
<dbReference type="InterPro" id="IPR036388">
    <property type="entry name" value="WH-like_DNA-bd_sf"/>
</dbReference>
<dbReference type="InterPro" id="IPR005119">
    <property type="entry name" value="LysR_subst-bd"/>
</dbReference>
<evidence type="ECO:0000259" key="5">
    <source>
        <dbReference type="PROSITE" id="PS50931"/>
    </source>
</evidence>
<accession>A0A916T3T5</accession>
<dbReference type="InterPro" id="IPR036390">
    <property type="entry name" value="WH_DNA-bd_sf"/>
</dbReference>
<dbReference type="InterPro" id="IPR000847">
    <property type="entry name" value="LysR_HTH_N"/>
</dbReference>
<evidence type="ECO:0000313" key="6">
    <source>
        <dbReference type="EMBL" id="GGB29369.1"/>
    </source>
</evidence>
<protein>
    <submittedName>
        <fullName evidence="6">LysR-family transcriptional regulator</fullName>
    </submittedName>
</protein>
<dbReference type="Pfam" id="PF00126">
    <property type="entry name" value="HTH_1"/>
    <property type="match status" value="1"/>
</dbReference>
<dbReference type="AlphaFoldDB" id="A0A916T3T5"/>
<dbReference type="RefSeq" id="WP_188586157.1">
    <property type="nucleotide sequence ID" value="NZ_BMGC01000009.1"/>
</dbReference>
<organism evidence="6 7">
    <name type="scientific">Gordonia jinhuaensis</name>
    <dbReference type="NCBI Taxonomy" id="1517702"/>
    <lineage>
        <taxon>Bacteria</taxon>
        <taxon>Bacillati</taxon>
        <taxon>Actinomycetota</taxon>
        <taxon>Actinomycetes</taxon>
        <taxon>Mycobacteriales</taxon>
        <taxon>Gordoniaceae</taxon>
        <taxon>Gordonia</taxon>
    </lineage>
</organism>
<reference evidence="6" key="2">
    <citation type="submission" date="2020-09" db="EMBL/GenBank/DDBJ databases">
        <authorList>
            <person name="Sun Q."/>
            <person name="Zhou Y."/>
        </authorList>
    </citation>
    <scope>NUCLEOTIDE SEQUENCE</scope>
    <source>
        <strain evidence="6">CGMCC 1.12827</strain>
    </source>
</reference>
<dbReference type="PANTHER" id="PTHR30579">
    <property type="entry name" value="TRANSCRIPTIONAL REGULATOR"/>
    <property type="match status" value="1"/>
</dbReference>
<keyword evidence="4" id="KW-0804">Transcription</keyword>
<sequence>MLDPVALRSFLAVVNTGGFSAAARALGLGQSTVSAHVARLESAVGRTLLLRDTHRMELTADGTAMAGFARSILDEHERALRYFADEGLTGRIRLGLSEDLVAQKIPSILRQFRADHPRVDLELTIGLSENLHTSLQAGALDLVFGKRAPGQRHGHMVFTDHLVWAGGPEEVIVPGEPVPLVTYPEPSLSRRAALSALDRGGLGHRITCVSDNQQGLRAAVQAGLGVMVHARSLLPADVREVHGLPDPGRIEFVLMTRSRPPTRVESALVEVLQTMAW</sequence>
<dbReference type="Proteomes" id="UP000621454">
    <property type="component" value="Unassembled WGS sequence"/>
</dbReference>
<comment type="caution">
    <text evidence="6">The sequence shown here is derived from an EMBL/GenBank/DDBJ whole genome shotgun (WGS) entry which is preliminary data.</text>
</comment>
<dbReference type="InterPro" id="IPR050176">
    <property type="entry name" value="LTTR"/>
</dbReference>
<evidence type="ECO:0000313" key="7">
    <source>
        <dbReference type="Proteomes" id="UP000621454"/>
    </source>
</evidence>
<dbReference type="Pfam" id="PF03466">
    <property type="entry name" value="LysR_substrate"/>
    <property type="match status" value="1"/>
</dbReference>
<evidence type="ECO:0000256" key="1">
    <source>
        <dbReference type="ARBA" id="ARBA00009437"/>
    </source>
</evidence>
<keyword evidence="2" id="KW-0805">Transcription regulation</keyword>
<dbReference type="GO" id="GO:0003700">
    <property type="term" value="F:DNA-binding transcription factor activity"/>
    <property type="evidence" value="ECO:0007669"/>
    <property type="project" value="InterPro"/>
</dbReference>
<evidence type="ECO:0000256" key="3">
    <source>
        <dbReference type="ARBA" id="ARBA00023125"/>
    </source>
</evidence>
<dbReference type="PANTHER" id="PTHR30579:SF7">
    <property type="entry name" value="HTH-TYPE TRANSCRIPTIONAL REGULATOR LRHA-RELATED"/>
    <property type="match status" value="1"/>
</dbReference>
<evidence type="ECO:0000256" key="4">
    <source>
        <dbReference type="ARBA" id="ARBA00023163"/>
    </source>
</evidence>
<proteinExistence type="inferred from homology"/>
<dbReference type="EMBL" id="BMGC01000009">
    <property type="protein sequence ID" value="GGB29369.1"/>
    <property type="molecule type" value="Genomic_DNA"/>
</dbReference>
<keyword evidence="7" id="KW-1185">Reference proteome</keyword>
<gene>
    <name evidence="6" type="ORF">GCM10011489_16860</name>
</gene>
<reference evidence="6" key="1">
    <citation type="journal article" date="2014" name="Int. J. Syst. Evol. Microbiol.">
        <title>Complete genome sequence of Corynebacterium casei LMG S-19264T (=DSM 44701T), isolated from a smear-ripened cheese.</title>
        <authorList>
            <consortium name="US DOE Joint Genome Institute (JGI-PGF)"/>
            <person name="Walter F."/>
            <person name="Albersmeier A."/>
            <person name="Kalinowski J."/>
            <person name="Ruckert C."/>
        </authorList>
    </citation>
    <scope>NUCLEOTIDE SEQUENCE</scope>
    <source>
        <strain evidence="6">CGMCC 1.12827</strain>
    </source>
</reference>
<dbReference type="PROSITE" id="PS50931">
    <property type="entry name" value="HTH_LYSR"/>
    <property type="match status" value="1"/>
</dbReference>
<name>A0A916T3T5_9ACTN</name>
<feature type="domain" description="HTH lysR-type" evidence="5">
    <location>
        <begin position="2"/>
        <end position="59"/>
    </location>
</feature>
<evidence type="ECO:0000256" key="2">
    <source>
        <dbReference type="ARBA" id="ARBA00023015"/>
    </source>
</evidence>
<dbReference type="SUPFAM" id="SSF53850">
    <property type="entry name" value="Periplasmic binding protein-like II"/>
    <property type="match status" value="1"/>
</dbReference>
<comment type="similarity">
    <text evidence="1">Belongs to the LysR transcriptional regulatory family.</text>
</comment>
<dbReference type="Gene3D" id="1.10.10.10">
    <property type="entry name" value="Winged helix-like DNA-binding domain superfamily/Winged helix DNA-binding domain"/>
    <property type="match status" value="1"/>
</dbReference>
<dbReference type="Gene3D" id="3.40.190.10">
    <property type="entry name" value="Periplasmic binding protein-like II"/>
    <property type="match status" value="2"/>
</dbReference>